<gene>
    <name evidence="1" type="ORF">OJ962_19665</name>
</gene>
<dbReference type="EMBL" id="JAPCID010000029">
    <property type="protein sequence ID" value="MDA0139729.1"/>
    <property type="molecule type" value="Genomic_DNA"/>
</dbReference>
<dbReference type="InterPro" id="IPR036412">
    <property type="entry name" value="HAD-like_sf"/>
</dbReference>
<name>A0ABT4RMD3_9ACTN</name>
<dbReference type="Proteomes" id="UP001147700">
    <property type="component" value="Unassembled WGS sequence"/>
</dbReference>
<dbReference type="Gene3D" id="1.10.150.240">
    <property type="entry name" value="Putative phosphatase, domain 2"/>
    <property type="match status" value="1"/>
</dbReference>
<protein>
    <submittedName>
        <fullName evidence="1">HAD hydrolase-like protein</fullName>
    </submittedName>
</protein>
<dbReference type="Gene3D" id="3.40.50.1000">
    <property type="entry name" value="HAD superfamily/HAD-like"/>
    <property type="match status" value="1"/>
</dbReference>
<dbReference type="InterPro" id="IPR050155">
    <property type="entry name" value="HAD-like_hydrolase_sf"/>
</dbReference>
<accession>A0ABT4RMD3</accession>
<comment type="caution">
    <text evidence="1">The sequence shown here is derived from an EMBL/GenBank/DDBJ whole genome shotgun (WGS) entry which is preliminary data.</text>
</comment>
<sequence>MALDFDGTLVGCRDRQLAALERALDGRPAPDLDAFWRAKTTGASTVAALTGLGVSEPDARAIATRWVEVVEDRDLLALDPPVPELDAALTAIAAAGLDAAIVTARRDAAAVRAQIDALGLRPAAGVHVVSPASAAAEKAVVLAELGAVGFVGDTESDAAAAAAAGIPFAAVAGGQRDEQWLARHVAGAVHPSVLHAVRALLETKER</sequence>
<dbReference type="SUPFAM" id="SSF56784">
    <property type="entry name" value="HAD-like"/>
    <property type="match status" value="1"/>
</dbReference>
<proteinExistence type="predicted"/>
<dbReference type="InterPro" id="IPR023198">
    <property type="entry name" value="PGP-like_dom2"/>
</dbReference>
<organism evidence="1 2">
    <name type="scientific">Solirubrobacter deserti</name>
    <dbReference type="NCBI Taxonomy" id="2282478"/>
    <lineage>
        <taxon>Bacteria</taxon>
        <taxon>Bacillati</taxon>
        <taxon>Actinomycetota</taxon>
        <taxon>Thermoleophilia</taxon>
        <taxon>Solirubrobacterales</taxon>
        <taxon>Solirubrobacteraceae</taxon>
        <taxon>Solirubrobacter</taxon>
    </lineage>
</organism>
<dbReference type="InterPro" id="IPR023214">
    <property type="entry name" value="HAD_sf"/>
</dbReference>
<keyword evidence="2" id="KW-1185">Reference proteome</keyword>
<evidence type="ECO:0000313" key="1">
    <source>
        <dbReference type="EMBL" id="MDA0139729.1"/>
    </source>
</evidence>
<dbReference type="RefSeq" id="WP_270006553.1">
    <property type="nucleotide sequence ID" value="NZ_JAPCID010000029.1"/>
</dbReference>
<dbReference type="Pfam" id="PF00702">
    <property type="entry name" value="Hydrolase"/>
    <property type="match status" value="1"/>
</dbReference>
<evidence type="ECO:0000313" key="2">
    <source>
        <dbReference type="Proteomes" id="UP001147700"/>
    </source>
</evidence>
<dbReference type="PANTHER" id="PTHR43434:SF1">
    <property type="entry name" value="PHOSPHOGLYCOLATE PHOSPHATASE"/>
    <property type="match status" value="1"/>
</dbReference>
<reference evidence="1" key="1">
    <citation type="submission" date="2022-10" db="EMBL/GenBank/DDBJ databases">
        <title>The WGS of Solirubrobacter sp. CPCC 204708.</title>
        <authorList>
            <person name="Jiang Z."/>
        </authorList>
    </citation>
    <scope>NUCLEOTIDE SEQUENCE</scope>
    <source>
        <strain evidence="1">CPCC 204708</strain>
    </source>
</reference>
<dbReference type="PANTHER" id="PTHR43434">
    <property type="entry name" value="PHOSPHOGLYCOLATE PHOSPHATASE"/>
    <property type="match status" value="1"/>
</dbReference>